<keyword evidence="18" id="KW-1185">Reference proteome</keyword>
<proteinExistence type="inferred from homology"/>
<evidence type="ECO:0000256" key="12">
    <source>
        <dbReference type="HAMAP-Rule" id="MF_00303"/>
    </source>
</evidence>
<dbReference type="InParanoid" id="A0A140LBV6"/>
<evidence type="ECO:0000313" key="17">
    <source>
        <dbReference type="EMBL" id="KXG78031.1"/>
    </source>
</evidence>
<dbReference type="Gene3D" id="1.10.3120.10">
    <property type="entry name" value="Trigger factor, C-terminal domain"/>
    <property type="match status" value="1"/>
</dbReference>
<evidence type="ECO:0000256" key="1">
    <source>
        <dbReference type="ARBA" id="ARBA00000971"/>
    </source>
</evidence>
<dbReference type="GO" id="GO:0015031">
    <property type="term" value="P:protein transport"/>
    <property type="evidence" value="ECO:0007669"/>
    <property type="project" value="UniProtKB-UniRule"/>
</dbReference>
<evidence type="ECO:0000256" key="10">
    <source>
        <dbReference type="ARBA" id="ARBA00024849"/>
    </source>
</evidence>
<comment type="catalytic activity">
    <reaction evidence="1 12">
        <text>[protein]-peptidylproline (omega=180) = [protein]-peptidylproline (omega=0)</text>
        <dbReference type="Rhea" id="RHEA:16237"/>
        <dbReference type="Rhea" id="RHEA-COMP:10747"/>
        <dbReference type="Rhea" id="RHEA-COMP:10748"/>
        <dbReference type="ChEBI" id="CHEBI:83833"/>
        <dbReference type="ChEBI" id="CHEBI:83834"/>
        <dbReference type="EC" id="5.2.1.8"/>
    </reaction>
</comment>
<dbReference type="SUPFAM" id="SSF109998">
    <property type="entry name" value="Triger factor/SurA peptide-binding domain-like"/>
    <property type="match status" value="1"/>
</dbReference>
<comment type="function">
    <text evidence="10 12">Involved in protein export. Acts as a chaperone by maintaining the newly synthesized protein in an open conformation. Functions as a peptidyl-prolyl cis-trans isomerase.</text>
</comment>
<comment type="domain">
    <text evidence="12">Consists of 3 domains; the N-terminus binds the ribosome, the middle domain has PPIase activity, while the C-terminus has intrinsic chaperone activity on its own.</text>
</comment>
<dbReference type="HAMAP" id="MF_00303">
    <property type="entry name" value="Trigger_factor_Tig"/>
    <property type="match status" value="1"/>
</dbReference>
<feature type="domain" description="Trigger factor C-terminal" evidence="16">
    <location>
        <begin position="262"/>
        <end position="421"/>
    </location>
</feature>
<evidence type="ECO:0000256" key="3">
    <source>
        <dbReference type="ARBA" id="ARBA00013194"/>
    </source>
</evidence>
<evidence type="ECO:0000256" key="5">
    <source>
        <dbReference type="ARBA" id="ARBA00022618"/>
    </source>
</evidence>
<organism evidence="17 18">
    <name type="scientific">Fervidicola ferrireducens</name>
    <dbReference type="NCBI Taxonomy" id="520764"/>
    <lineage>
        <taxon>Bacteria</taxon>
        <taxon>Bacillati</taxon>
        <taxon>Bacillota</taxon>
        <taxon>Clostridia</taxon>
        <taxon>Thermosediminibacterales</taxon>
        <taxon>Thermosediminibacteraceae</taxon>
        <taxon>Fervidicola</taxon>
    </lineage>
</organism>
<comment type="caution">
    <text evidence="17">The sequence shown here is derived from an EMBL/GenBank/DDBJ whole genome shotgun (WGS) entry which is preliminary data.</text>
</comment>
<protein>
    <recommendedName>
        <fullName evidence="4 12">Trigger factor</fullName>
        <shortName evidence="12">TF</shortName>
        <ecNumber evidence="3 12">5.2.1.8</ecNumber>
    </recommendedName>
    <alternativeName>
        <fullName evidence="11 12">PPIase</fullName>
    </alternativeName>
</protein>
<dbReference type="Pfam" id="PF00254">
    <property type="entry name" value="FKBP_C"/>
    <property type="match status" value="1"/>
</dbReference>
<dbReference type="FunCoup" id="A0A140LBV6">
    <property type="interactions" value="471"/>
</dbReference>
<keyword evidence="13" id="KW-0175">Coiled coil</keyword>
<keyword evidence="6 12" id="KW-0697">Rotamase</keyword>
<feature type="domain" description="Trigger factor ribosome-binding bacterial" evidence="15">
    <location>
        <begin position="1"/>
        <end position="145"/>
    </location>
</feature>
<evidence type="ECO:0000259" key="16">
    <source>
        <dbReference type="Pfam" id="PF05698"/>
    </source>
</evidence>
<dbReference type="PANTHER" id="PTHR30560">
    <property type="entry name" value="TRIGGER FACTOR CHAPERONE AND PEPTIDYL-PROLYL CIS/TRANS ISOMERASE"/>
    <property type="match status" value="1"/>
</dbReference>
<evidence type="ECO:0000313" key="18">
    <source>
        <dbReference type="Proteomes" id="UP000070427"/>
    </source>
</evidence>
<dbReference type="Pfam" id="PF05697">
    <property type="entry name" value="Trigger_N"/>
    <property type="match status" value="1"/>
</dbReference>
<evidence type="ECO:0000259" key="14">
    <source>
        <dbReference type="Pfam" id="PF00254"/>
    </source>
</evidence>
<keyword evidence="7 12" id="KW-0143">Chaperone</keyword>
<dbReference type="GO" id="GO:0043335">
    <property type="term" value="P:protein unfolding"/>
    <property type="evidence" value="ECO:0007669"/>
    <property type="project" value="TreeGrafter"/>
</dbReference>
<dbReference type="AlphaFoldDB" id="A0A140LBV6"/>
<dbReference type="InterPro" id="IPR008880">
    <property type="entry name" value="Trigger_fac_C"/>
</dbReference>
<dbReference type="GO" id="GO:0044183">
    <property type="term" value="F:protein folding chaperone"/>
    <property type="evidence" value="ECO:0007669"/>
    <property type="project" value="TreeGrafter"/>
</dbReference>
<evidence type="ECO:0000256" key="9">
    <source>
        <dbReference type="ARBA" id="ARBA00023306"/>
    </source>
</evidence>
<dbReference type="GO" id="GO:0003755">
    <property type="term" value="F:peptidyl-prolyl cis-trans isomerase activity"/>
    <property type="evidence" value="ECO:0007669"/>
    <property type="project" value="UniProtKB-UniRule"/>
</dbReference>
<comment type="similarity">
    <text evidence="2 12">Belongs to the FKBP-type PPIase family. Tig subfamily.</text>
</comment>
<dbReference type="Gene3D" id="3.10.50.40">
    <property type="match status" value="1"/>
</dbReference>
<evidence type="ECO:0000256" key="4">
    <source>
        <dbReference type="ARBA" id="ARBA00016902"/>
    </source>
</evidence>
<dbReference type="EMBL" id="LOED01000005">
    <property type="protein sequence ID" value="KXG78031.1"/>
    <property type="molecule type" value="Genomic_DNA"/>
</dbReference>
<dbReference type="Proteomes" id="UP000070427">
    <property type="component" value="Unassembled WGS sequence"/>
</dbReference>
<dbReference type="PANTHER" id="PTHR30560:SF3">
    <property type="entry name" value="TRIGGER FACTOR-LIKE PROTEIN TIG, CHLOROPLASTIC"/>
    <property type="match status" value="1"/>
</dbReference>
<feature type="coiled-coil region" evidence="13">
    <location>
        <begin position="367"/>
        <end position="405"/>
    </location>
</feature>
<dbReference type="PIRSF" id="PIRSF003095">
    <property type="entry name" value="Trigger_factor"/>
    <property type="match status" value="1"/>
</dbReference>
<dbReference type="FunFam" id="3.10.50.40:FF:000001">
    <property type="entry name" value="Trigger factor"/>
    <property type="match status" value="1"/>
</dbReference>
<dbReference type="InterPro" id="IPR001179">
    <property type="entry name" value="PPIase_FKBP_dom"/>
</dbReference>
<evidence type="ECO:0000256" key="11">
    <source>
        <dbReference type="ARBA" id="ARBA00029986"/>
    </source>
</evidence>
<dbReference type="InterPro" id="IPR036611">
    <property type="entry name" value="Trigger_fac_ribosome-bd_sf"/>
</dbReference>
<dbReference type="GO" id="GO:0051301">
    <property type="term" value="P:cell division"/>
    <property type="evidence" value="ECO:0007669"/>
    <property type="project" value="UniProtKB-KW"/>
</dbReference>
<dbReference type="PATRIC" id="fig|520764.3.peg.674"/>
<dbReference type="NCBIfam" id="TIGR00115">
    <property type="entry name" value="tig"/>
    <property type="match status" value="1"/>
</dbReference>
<comment type="subcellular location">
    <subcellularLocation>
        <location evidence="12">Cytoplasm</location>
    </subcellularLocation>
    <text evidence="12">About half TF is bound to the ribosome near the polypeptide exit tunnel while the other half is free in the cytoplasm.</text>
</comment>
<dbReference type="InterPro" id="IPR037041">
    <property type="entry name" value="Trigger_fac_C_sf"/>
</dbReference>
<keyword evidence="8 12" id="KW-0413">Isomerase</keyword>
<dbReference type="STRING" id="520764.AN618_06500"/>
<dbReference type="InterPro" id="IPR027304">
    <property type="entry name" value="Trigger_fact/SurA_dom_sf"/>
</dbReference>
<evidence type="ECO:0000256" key="8">
    <source>
        <dbReference type="ARBA" id="ARBA00023235"/>
    </source>
</evidence>
<dbReference type="InterPro" id="IPR046357">
    <property type="entry name" value="PPIase_dom_sf"/>
</dbReference>
<evidence type="ECO:0000259" key="15">
    <source>
        <dbReference type="Pfam" id="PF05697"/>
    </source>
</evidence>
<reference evidence="17 18" key="1">
    <citation type="submission" date="2015-12" db="EMBL/GenBank/DDBJ databases">
        <title>Draft genome sequnece of Fervidicola ferrireducens strain Y170.</title>
        <authorList>
            <person name="Patel B.K."/>
        </authorList>
    </citation>
    <scope>NUCLEOTIDE SEQUENCE [LARGE SCALE GENOMIC DNA]</scope>
    <source>
        <strain evidence="17 18">Y170</strain>
    </source>
</reference>
<keyword evidence="5 12" id="KW-0132">Cell division</keyword>
<dbReference type="GO" id="GO:0043022">
    <property type="term" value="F:ribosome binding"/>
    <property type="evidence" value="ECO:0007669"/>
    <property type="project" value="TreeGrafter"/>
</dbReference>
<evidence type="ECO:0000256" key="6">
    <source>
        <dbReference type="ARBA" id="ARBA00023110"/>
    </source>
</evidence>
<feature type="domain" description="PPIase FKBP-type" evidence="14">
    <location>
        <begin position="157"/>
        <end position="239"/>
    </location>
</feature>
<sequence length="446" mass="50951">MKVNVEKIENNVATLKIEVEAGEFEKAIEQSYRKNVKRFNIPGFRRGKAPRSLIERYYGPEVFYEDAAEIVLSEAYKKVVEENSLEPVDHPHFDIDKIGKDIGIVATAKVTVKPEVKLGQYKGLEVEKMVYNVTEEDVEKELKDLQEKNARLVSVERPAQKGDVVVVDLEGFANGEPLKDAKVQNYPLELGSKILVEDLEEKIIGMKPGETKEVAVTYPAEHPNKDLAGKEVLFKVSLKEVKEKELPQLDDEFAKDVSEFETLEELKQDIKNRLEERAKSLSESSLRGAILKKVVEQAEVDIPQVMVDREIERLIMDFAFQLRLRGLDLKQYLEISKLSPEEFKGRFQERAYNNVKTSLVLEALAKAENIEVTEEEVDEELAKYAEAAHKSLAEYKKNLKEEDLEHIKDHILTRKIFDFLISQAKVNEKVVENFSQGEGEGEEEQA</sequence>
<gene>
    <name evidence="12 17" type="primary">tig</name>
    <name evidence="17" type="ORF">AN618_06500</name>
</gene>
<dbReference type="GO" id="GO:0005737">
    <property type="term" value="C:cytoplasm"/>
    <property type="evidence" value="ECO:0007669"/>
    <property type="project" value="UniProtKB-SubCell"/>
</dbReference>
<dbReference type="GO" id="GO:0051083">
    <property type="term" value="P:'de novo' cotranslational protein folding"/>
    <property type="evidence" value="ECO:0007669"/>
    <property type="project" value="TreeGrafter"/>
</dbReference>
<dbReference type="SUPFAM" id="SSF54534">
    <property type="entry name" value="FKBP-like"/>
    <property type="match status" value="1"/>
</dbReference>
<dbReference type="InterPro" id="IPR005215">
    <property type="entry name" value="Trig_fac"/>
</dbReference>
<keyword evidence="9 12" id="KW-0131">Cell cycle</keyword>
<dbReference type="EC" id="5.2.1.8" evidence="3 12"/>
<evidence type="ECO:0000256" key="13">
    <source>
        <dbReference type="SAM" id="Coils"/>
    </source>
</evidence>
<accession>A0A140LBV6</accession>
<dbReference type="InterPro" id="IPR008881">
    <property type="entry name" value="Trigger_fac_ribosome-bd_bac"/>
</dbReference>
<dbReference type="RefSeq" id="WP_066352015.1">
    <property type="nucleotide sequence ID" value="NZ_LOED01000005.1"/>
</dbReference>
<dbReference type="OrthoDB" id="9767721at2"/>
<evidence type="ECO:0000256" key="2">
    <source>
        <dbReference type="ARBA" id="ARBA00005464"/>
    </source>
</evidence>
<dbReference type="Pfam" id="PF05698">
    <property type="entry name" value="Trigger_C"/>
    <property type="match status" value="1"/>
</dbReference>
<feature type="coiled-coil region" evidence="13">
    <location>
        <begin position="128"/>
        <end position="155"/>
    </location>
</feature>
<name>A0A140LBV6_9FIRM</name>
<keyword evidence="12" id="KW-0963">Cytoplasm</keyword>
<evidence type="ECO:0000256" key="7">
    <source>
        <dbReference type="ARBA" id="ARBA00023186"/>
    </source>
</evidence>
<dbReference type="SUPFAM" id="SSF102735">
    <property type="entry name" value="Trigger factor ribosome-binding domain"/>
    <property type="match status" value="1"/>
</dbReference>
<dbReference type="Gene3D" id="3.30.70.1050">
    <property type="entry name" value="Trigger factor ribosome-binding domain"/>
    <property type="match status" value="1"/>
</dbReference>